<reference evidence="1 2" key="1">
    <citation type="submission" date="2024-03" db="EMBL/GenBank/DDBJ databases">
        <title>A high-quality draft genome sequence of Diaporthe vaccinii, a causative agent of upright dieback and viscid rot disease in cranberry plants.</title>
        <authorList>
            <person name="Sarrasin M."/>
            <person name="Lang B.F."/>
            <person name="Burger G."/>
        </authorList>
    </citation>
    <scope>NUCLEOTIDE SEQUENCE [LARGE SCALE GENOMIC DNA]</scope>
    <source>
        <strain evidence="1 2">IS7</strain>
    </source>
</reference>
<dbReference type="Proteomes" id="UP001600888">
    <property type="component" value="Unassembled WGS sequence"/>
</dbReference>
<evidence type="ECO:0000313" key="2">
    <source>
        <dbReference type="Proteomes" id="UP001600888"/>
    </source>
</evidence>
<dbReference type="EMBL" id="JBAWTH010000205">
    <property type="protein sequence ID" value="KAL2272997.1"/>
    <property type="molecule type" value="Genomic_DNA"/>
</dbReference>
<protein>
    <submittedName>
        <fullName evidence="1">Uncharacterized protein</fullName>
    </submittedName>
</protein>
<gene>
    <name evidence="1" type="ORF">FJTKL_05671</name>
</gene>
<sequence length="201" mass="21633">MDRHTRDPQDATLFHTMFTPITILFAAAALLPGLASGATLSGLGTISVINSSSFTTATPDMSIGCIDAAGRLVMDGCATFHYRDAYPNGIFTNDGNCSFTNSSQPANTDNHYGASSYAWSCWSHEAVVTDQLYTVDGFAYPFLCQGDVNCYFDIPSAPSRGGQQLPVWRYTWGSAQPGIPPGHLKTLLLWEPVSSSRSGME</sequence>
<name>A0ABR4DRS1_9PEZI</name>
<proteinExistence type="predicted"/>
<evidence type="ECO:0000313" key="1">
    <source>
        <dbReference type="EMBL" id="KAL2272997.1"/>
    </source>
</evidence>
<organism evidence="1 2">
    <name type="scientific">Diaporthe vaccinii</name>
    <dbReference type="NCBI Taxonomy" id="105482"/>
    <lineage>
        <taxon>Eukaryota</taxon>
        <taxon>Fungi</taxon>
        <taxon>Dikarya</taxon>
        <taxon>Ascomycota</taxon>
        <taxon>Pezizomycotina</taxon>
        <taxon>Sordariomycetes</taxon>
        <taxon>Sordariomycetidae</taxon>
        <taxon>Diaporthales</taxon>
        <taxon>Diaporthaceae</taxon>
        <taxon>Diaporthe</taxon>
        <taxon>Diaporthe eres species complex</taxon>
    </lineage>
</organism>
<comment type="caution">
    <text evidence="1">The sequence shown here is derived from an EMBL/GenBank/DDBJ whole genome shotgun (WGS) entry which is preliminary data.</text>
</comment>
<accession>A0ABR4DRS1</accession>
<keyword evidence="2" id="KW-1185">Reference proteome</keyword>